<evidence type="ECO:0000313" key="7">
    <source>
        <dbReference type="Proteomes" id="UP000887572"/>
    </source>
</evidence>
<dbReference type="Gene3D" id="2.30.30.380">
    <property type="entry name" value="Zn-finger domain of Sec23/24"/>
    <property type="match status" value="1"/>
</dbReference>
<name>A0A914GRE1_GLORO</name>
<dbReference type="AlphaFoldDB" id="A0A914GRE1"/>
<proteinExistence type="predicted"/>
<dbReference type="InterPro" id="IPR001876">
    <property type="entry name" value="Znf_RanBP2"/>
</dbReference>
<dbReference type="GO" id="GO:0003729">
    <property type="term" value="F:mRNA binding"/>
    <property type="evidence" value="ECO:0007669"/>
    <property type="project" value="TreeGrafter"/>
</dbReference>
<dbReference type="Gene3D" id="4.10.1060.10">
    <property type="entry name" value="Zinc finger, RanBP2-type"/>
    <property type="match status" value="2"/>
</dbReference>
<feature type="domain" description="RanBP2-type" evidence="6">
    <location>
        <begin position="286"/>
        <end position="315"/>
    </location>
</feature>
<keyword evidence="3" id="KW-0862">Zinc</keyword>
<dbReference type="PANTHER" id="PTHR23111">
    <property type="entry name" value="ZINC FINGER PROTEIN"/>
    <property type="match status" value="1"/>
</dbReference>
<evidence type="ECO:0000256" key="2">
    <source>
        <dbReference type="ARBA" id="ARBA00022771"/>
    </source>
</evidence>
<dbReference type="SMART" id="SM00547">
    <property type="entry name" value="ZnF_RBZ"/>
    <property type="match status" value="9"/>
</dbReference>
<dbReference type="PROSITE" id="PS50199">
    <property type="entry name" value="ZF_RANBP2_2"/>
    <property type="match status" value="3"/>
</dbReference>
<accession>A0A914GRE1</accession>
<evidence type="ECO:0000256" key="3">
    <source>
        <dbReference type="ARBA" id="ARBA00022833"/>
    </source>
</evidence>
<organism evidence="7 8">
    <name type="scientific">Globodera rostochiensis</name>
    <name type="common">Golden nematode worm</name>
    <name type="synonym">Heterodera rostochiensis</name>
    <dbReference type="NCBI Taxonomy" id="31243"/>
    <lineage>
        <taxon>Eukaryota</taxon>
        <taxon>Metazoa</taxon>
        <taxon>Ecdysozoa</taxon>
        <taxon>Nematoda</taxon>
        <taxon>Chromadorea</taxon>
        <taxon>Rhabditida</taxon>
        <taxon>Tylenchina</taxon>
        <taxon>Tylenchomorpha</taxon>
        <taxon>Tylenchoidea</taxon>
        <taxon>Heteroderidae</taxon>
        <taxon>Heteroderinae</taxon>
        <taxon>Globodera</taxon>
    </lineage>
</organism>
<dbReference type="GO" id="GO:0008270">
    <property type="term" value="F:zinc ion binding"/>
    <property type="evidence" value="ECO:0007669"/>
    <property type="project" value="UniProtKB-KW"/>
</dbReference>
<dbReference type="Proteomes" id="UP000887572">
    <property type="component" value="Unplaced"/>
</dbReference>
<keyword evidence="2 4" id="KW-0863">Zinc-finger</keyword>
<protein>
    <submittedName>
        <fullName evidence="8">RanBP2-type domain-containing protein</fullName>
    </submittedName>
</protein>
<dbReference type="InterPro" id="IPR036443">
    <property type="entry name" value="Znf_RanBP2_sf"/>
</dbReference>
<feature type="domain" description="RanBP2-type" evidence="6">
    <location>
        <begin position="205"/>
        <end position="234"/>
    </location>
</feature>
<dbReference type="GO" id="GO:0005737">
    <property type="term" value="C:cytoplasm"/>
    <property type="evidence" value="ECO:0007669"/>
    <property type="project" value="TreeGrafter"/>
</dbReference>
<keyword evidence="1" id="KW-0479">Metal-binding</keyword>
<dbReference type="PANTHER" id="PTHR23111:SF71">
    <property type="entry name" value="RANBP2-TYPE DOMAIN-CONTAINING PROTEIN"/>
    <property type="match status" value="1"/>
</dbReference>
<evidence type="ECO:0000256" key="5">
    <source>
        <dbReference type="SAM" id="MobiDB-lite"/>
    </source>
</evidence>
<dbReference type="PROSITE" id="PS01358">
    <property type="entry name" value="ZF_RANBP2_1"/>
    <property type="match status" value="6"/>
</dbReference>
<evidence type="ECO:0000256" key="1">
    <source>
        <dbReference type="ARBA" id="ARBA00022723"/>
    </source>
</evidence>
<evidence type="ECO:0000256" key="4">
    <source>
        <dbReference type="PROSITE-ProRule" id="PRU00322"/>
    </source>
</evidence>
<sequence>MPLRVRLFLLKICQQNRQHHKLISLITAAGQRESPPPPLHFRRFFATKSSPDYEFGTKTEVAAVSGSWRCTNCNRLNWPKHRFCKHCTVGVPTAVQMEQLRRLLWTCPNCSYRNTNDQCWRCKLTKCTMYNGNWVCSNCQWRNIPIHPVCPKCKVGKPTQEQLEHVLEQRWICGRCKHANNYASVCFICKLPKSKKPLEDAEPLSDGSWYCSSCDYLNLPNRLKCRQCKDGVPTEKQRAATLAARWICVECGAYNYKSNSSCHKCDGSRPTDQPISKTDHLGKSLRDGSWYCSNCEYINSPSRLECPNCIVGKPNESQLEQLQRHRWICGNCRHHNYEDDCFKCGVPKASKLPEAAGGEFLPDASWYCSSCDSLNFDTHLVCKQCRAGVPTDEQLFAILEKREQEDKDKEAKGEQQQEKKEAEGEQQQEKKEAEGEQQQEKEAEGEQQQETKKAEGEQQQEKKEAEGEQQQEKKEAEGEQQQEKKEAEGEQQQEEAKAKECSNDSLKRSD</sequence>
<evidence type="ECO:0000259" key="6">
    <source>
        <dbReference type="PROSITE" id="PS50199"/>
    </source>
</evidence>
<feature type="region of interest" description="Disordered" evidence="5">
    <location>
        <begin position="402"/>
        <end position="510"/>
    </location>
</feature>
<feature type="domain" description="RanBP2-type" evidence="6">
    <location>
        <begin position="242"/>
        <end position="271"/>
    </location>
</feature>
<reference evidence="8" key="1">
    <citation type="submission" date="2022-11" db="UniProtKB">
        <authorList>
            <consortium name="WormBaseParasite"/>
        </authorList>
    </citation>
    <scope>IDENTIFICATION</scope>
</reference>
<dbReference type="SUPFAM" id="SSF90209">
    <property type="entry name" value="Ran binding protein zinc finger-like"/>
    <property type="match status" value="3"/>
</dbReference>
<evidence type="ECO:0000313" key="8">
    <source>
        <dbReference type="WBParaSite" id="Gr19_v10_g1048.t1"/>
    </source>
</evidence>
<dbReference type="WBParaSite" id="Gr19_v10_g1048.t1">
    <property type="protein sequence ID" value="Gr19_v10_g1048.t1"/>
    <property type="gene ID" value="Gr19_v10_g1048"/>
</dbReference>
<keyword evidence="7" id="KW-1185">Reference proteome</keyword>